<evidence type="ECO:0000313" key="4">
    <source>
        <dbReference type="Proteomes" id="UP000009136"/>
    </source>
</evidence>
<evidence type="ECO:0000256" key="1">
    <source>
        <dbReference type="SAM" id="MobiDB-lite"/>
    </source>
</evidence>
<dbReference type="Proteomes" id="UP000009136">
    <property type="component" value="Chromosome 1"/>
</dbReference>
<keyword evidence="2" id="KW-0732">Signal</keyword>
<reference evidence="3" key="2">
    <citation type="submission" date="2025-08" db="UniProtKB">
        <authorList>
            <consortium name="Ensembl"/>
        </authorList>
    </citation>
    <scope>IDENTIFICATION</scope>
    <source>
        <strain evidence="3">Hereford</strain>
    </source>
</reference>
<reference evidence="3" key="1">
    <citation type="submission" date="2018-03" db="EMBL/GenBank/DDBJ databases">
        <title>ARS-UCD1.2.</title>
        <authorList>
            <person name="Rosen B.D."/>
            <person name="Bickhart D.M."/>
            <person name="Koren S."/>
            <person name="Schnabel R.D."/>
            <person name="Hall R."/>
            <person name="Zimin A."/>
            <person name="Dreischer C."/>
            <person name="Schultheiss S."/>
            <person name="Schroeder S.G."/>
            <person name="Elsik C.G."/>
            <person name="Couldrey C."/>
            <person name="Liu G.E."/>
            <person name="Van Tassell C.P."/>
            <person name="Phillippy A.M."/>
            <person name="Smith T.P.L."/>
            <person name="Medrano J.F."/>
        </authorList>
    </citation>
    <scope>NUCLEOTIDE SEQUENCE [LARGE SCALE GENOMIC DNA]</scope>
    <source>
        <strain evidence="3">Hereford</strain>
    </source>
</reference>
<feature type="chain" id="PRO_5046334377" evidence="2">
    <location>
        <begin position="23"/>
        <end position="182"/>
    </location>
</feature>
<dbReference type="AlphaFoldDB" id="A0AAA9TEW3"/>
<feature type="region of interest" description="Disordered" evidence="1">
    <location>
        <begin position="89"/>
        <end position="182"/>
    </location>
</feature>
<gene>
    <name evidence="3" type="primary">COLQ</name>
</gene>
<feature type="compositionally biased region" description="Pro residues" evidence="1">
    <location>
        <begin position="104"/>
        <end position="113"/>
    </location>
</feature>
<sequence length="182" mass="19020">MLVLHPVTLGIYLQLFFRFIVSQPTFLTSVLPISAAALPGLDQKRRGGPRACCLLTPPPPPLFPPPFFRGARGPLLSPDMKNLVLELETAQSPCAQGSLSSSGPPGPQGPPGLPGKTGPKGEKGSLVDQEGSQGLQPAPGGIRTSEAAKPGQVSSQPHPAVHQRNPPKPQPAAPNDSHCRFD</sequence>
<dbReference type="GeneTree" id="ENSGT00940000157248"/>
<evidence type="ECO:0000313" key="3">
    <source>
        <dbReference type="Ensembl" id="ENSBTAP00000095371.2"/>
    </source>
</evidence>
<proteinExistence type="predicted"/>
<accession>A0AAA9TEW3</accession>
<organism evidence="3 4">
    <name type="scientific">Bos taurus</name>
    <name type="common">Bovine</name>
    <dbReference type="NCBI Taxonomy" id="9913"/>
    <lineage>
        <taxon>Eukaryota</taxon>
        <taxon>Metazoa</taxon>
        <taxon>Chordata</taxon>
        <taxon>Craniata</taxon>
        <taxon>Vertebrata</taxon>
        <taxon>Euteleostomi</taxon>
        <taxon>Mammalia</taxon>
        <taxon>Eutheria</taxon>
        <taxon>Laurasiatheria</taxon>
        <taxon>Artiodactyla</taxon>
        <taxon>Ruminantia</taxon>
        <taxon>Pecora</taxon>
        <taxon>Bovidae</taxon>
        <taxon>Bovinae</taxon>
        <taxon>Bos</taxon>
    </lineage>
</organism>
<protein>
    <submittedName>
        <fullName evidence="3">Collagen like tail subunit of asymmetric acetylcholinesterase</fullName>
    </submittedName>
</protein>
<evidence type="ECO:0000256" key="2">
    <source>
        <dbReference type="SAM" id="SignalP"/>
    </source>
</evidence>
<name>A0AAA9TEW3_BOVIN</name>
<keyword evidence="4" id="KW-1185">Reference proteome</keyword>
<feature type="signal peptide" evidence="2">
    <location>
        <begin position="1"/>
        <end position="22"/>
    </location>
</feature>
<dbReference type="Ensembl" id="ENSBTAT00000134945.2">
    <property type="protein sequence ID" value="ENSBTAP00000095371.2"/>
    <property type="gene ID" value="ENSBTAG00000051541.3"/>
</dbReference>
<reference evidence="3" key="3">
    <citation type="submission" date="2025-09" db="UniProtKB">
        <authorList>
            <consortium name="Ensembl"/>
        </authorList>
    </citation>
    <scope>IDENTIFICATION</scope>
    <source>
        <strain evidence="3">Hereford</strain>
    </source>
</reference>